<feature type="region of interest" description="Disordered" evidence="1">
    <location>
        <begin position="1"/>
        <end position="62"/>
    </location>
</feature>
<feature type="region of interest" description="Disordered" evidence="1">
    <location>
        <begin position="114"/>
        <end position="144"/>
    </location>
</feature>
<accession>A0A3S9W7E3</accession>
<evidence type="ECO:0000259" key="2">
    <source>
        <dbReference type="Pfam" id="PF07179"/>
    </source>
</evidence>
<evidence type="ECO:0000313" key="4">
    <source>
        <dbReference type="Proteomes" id="UP000276888"/>
    </source>
</evidence>
<sequence>MGIFSRSKRTDPTSDEQKGADATASGAADAGDSGSMDAAASGAADATASGSTETVTDSAGSAPAATVGISMSTYRGVGAPAGAPVAAEPASSGTPAGSTVGASAGASFGLAGGASGGGPAGAGAAASARPPAEAPQGAERAPGMRDNGLLQAALAELPAEPTSQQMLNAARQLLQGHVFLRVEGDARALIEAGENLPLQVATQGDAQWALAYSGGDALRASVQADGATGTSALAQPVTAVIQHVLQGPYAGLVLDHASGTSRLMLPRDLLERAVKDTTPELRIKSLLAAPRTAETAGQVVEAIAAGPVWVAASRPAEGQTPGIAEARSADGTRFLELFSHPLEVFALRPNDQPVPVKTAQLAAALRSDEGISGVLLDPAGPWIQLSREELAPILAVQE</sequence>
<keyword evidence="4" id="KW-1185">Reference proteome</keyword>
<dbReference type="AlphaFoldDB" id="A0A3S9W7E3"/>
<dbReference type="InterPro" id="IPR009839">
    <property type="entry name" value="SseB_N"/>
</dbReference>
<proteinExistence type="predicted"/>
<dbReference type="RefSeq" id="WP_127094760.1">
    <property type="nucleotide sequence ID" value="NZ_CP031423.1"/>
</dbReference>
<feature type="compositionally biased region" description="Basic and acidic residues" evidence="1">
    <location>
        <begin position="8"/>
        <end position="19"/>
    </location>
</feature>
<feature type="compositionally biased region" description="Low complexity" evidence="1">
    <location>
        <begin position="20"/>
        <end position="52"/>
    </location>
</feature>
<dbReference type="Proteomes" id="UP000276888">
    <property type="component" value="Chromosome"/>
</dbReference>
<protein>
    <recommendedName>
        <fullName evidence="2">SseB protein N-terminal domain-containing protein</fullName>
    </recommendedName>
</protein>
<feature type="compositionally biased region" description="Low complexity" evidence="1">
    <location>
        <begin position="122"/>
        <end position="135"/>
    </location>
</feature>
<dbReference type="KEGG" id="mlv:CVS47_00611"/>
<name>A0A3S9W7E3_9MICO</name>
<dbReference type="Pfam" id="PF07179">
    <property type="entry name" value="SseB"/>
    <property type="match status" value="1"/>
</dbReference>
<dbReference type="OrthoDB" id="5116169at2"/>
<feature type="region of interest" description="Disordered" evidence="1">
    <location>
        <begin position="79"/>
        <end position="100"/>
    </location>
</feature>
<organism evidence="3 4">
    <name type="scientific">Microbacterium lemovicicum</name>
    <dbReference type="NCBI Taxonomy" id="1072463"/>
    <lineage>
        <taxon>Bacteria</taxon>
        <taxon>Bacillati</taxon>
        <taxon>Actinomycetota</taxon>
        <taxon>Actinomycetes</taxon>
        <taxon>Micrococcales</taxon>
        <taxon>Microbacteriaceae</taxon>
        <taxon>Microbacterium</taxon>
    </lineage>
</organism>
<evidence type="ECO:0000313" key="3">
    <source>
        <dbReference type="EMBL" id="AZS36012.1"/>
    </source>
</evidence>
<evidence type="ECO:0000256" key="1">
    <source>
        <dbReference type="SAM" id="MobiDB-lite"/>
    </source>
</evidence>
<reference evidence="3 4" key="1">
    <citation type="submission" date="2018-08" db="EMBL/GenBank/DDBJ databases">
        <title>Microbacterium lemovicicum sp. nov., a bacterium isolated from a natural uranium-rich soil.</title>
        <authorList>
            <person name="ORTET P."/>
        </authorList>
    </citation>
    <scope>NUCLEOTIDE SEQUENCE [LARGE SCALE GENOMIC DNA]</scope>
    <source>
        <strain evidence="3 4">Viu22</strain>
    </source>
</reference>
<dbReference type="EMBL" id="CP031423">
    <property type="protein sequence ID" value="AZS36012.1"/>
    <property type="molecule type" value="Genomic_DNA"/>
</dbReference>
<feature type="domain" description="SseB protein N-terminal" evidence="2">
    <location>
        <begin position="288"/>
        <end position="391"/>
    </location>
</feature>
<gene>
    <name evidence="3" type="ORF">CVS47_00611</name>
</gene>